<protein>
    <submittedName>
        <fullName evidence="1">Fis family transcriptional regulator</fullName>
    </submittedName>
</protein>
<sequence>MAKKAKPSKPMRRTPLSREQLLPIAPAKARALSLRSHLALAALRQGQGNADLASELLKTLYLTFLANEAERRNGLFETFLAAELALKACIHHAVMVDEWRLDASHCEVIEAVLRAYDAQLASLPVHKIEAAKLRLGRMLDKKGSFPDLAATQQSALGRSGGEAQTT</sequence>
<dbReference type="AlphaFoldDB" id="A0A158KYM6"/>
<dbReference type="RefSeq" id="WP_087660588.1">
    <property type="nucleotide sequence ID" value="NZ_FCOL02000226.1"/>
</dbReference>
<comment type="caution">
    <text evidence="1">The sequence shown here is derived from an EMBL/GenBank/DDBJ whole genome shotgun (WGS) entry which is preliminary data.</text>
</comment>
<dbReference type="OrthoDB" id="9031885at2"/>
<proteinExistence type="predicted"/>
<accession>A0A158KYM6</accession>
<evidence type="ECO:0000313" key="1">
    <source>
        <dbReference type="EMBL" id="SAL86232.1"/>
    </source>
</evidence>
<name>A0A158KYM6_9BURK</name>
<dbReference type="EMBL" id="FCOL02000226">
    <property type="protein sequence ID" value="SAL86232.1"/>
    <property type="molecule type" value="Genomic_DNA"/>
</dbReference>
<organism evidence="1 2">
    <name type="scientific">Caballeronia terrestris</name>
    <dbReference type="NCBI Taxonomy" id="1226301"/>
    <lineage>
        <taxon>Bacteria</taxon>
        <taxon>Pseudomonadati</taxon>
        <taxon>Pseudomonadota</taxon>
        <taxon>Betaproteobacteria</taxon>
        <taxon>Burkholderiales</taxon>
        <taxon>Burkholderiaceae</taxon>
        <taxon>Caballeronia</taxon>
    </lineage>
</organism>
<dbReference type="Proteomes" id="UP000054925">
    <property type="component" value="Unassembled WGS sequence"/>
</dbReference>
<reference evidence="1" key="1">
    <citation type="submission" date="2016-01" db="EMBL/GenBank/DDBJ databases">
        <authorList>
            <person name="Peeters C."/>
        </authorList>
    </citation>
    <scope>NUCLEOTIDE SEQUENCE [LARGE SCALE GENOMIC DNA]</scope>
    <source>
        <strain evidence="1">LMG 22937</strain>
    </source>
</reference>
<gene>
    <name evidence="1" type="ORF">AWB67_07145</name>
</gene>
<evidence type="ECO:0000313" key="2">
    <source>
        <dbReference type="Proteomes" id="UP000054925"/>
    </source>
</evidence>
<keyword evidence="2" id="KW-1185">Reference proteome</keyword>